<dbReference type="OrthoDB" id="5291101at2"/>
<name>A0A1G5R044_9RHOB</name>
<feature type="transmembrane region" description="Helical" evidence="4">
    <location>
        <begin position="179"/>
        <end position="197"/>
    </location>
</feature>
<evidence type="ECO:0000256" key="1">
    <source>
        <dbReference type="ARBA" id="ARBA00006739"/>
    </source>
</evidence>
<dbReference type="AlphaFoldDB" id="A0A1G5R044"/>
<keyword evidence="4" id="KW-0472">Membrane</keyword>
<feature type="transmembrane region" description="Helical" evidence="4">
    <location>
        <begin position="33"/>
        <end position="53"/>
    </location>
</feature>
<feature type="transmembrane region" description="Helical" evidence="4">
    <location>
        <begin position="134"/>
        <end position="158"/>
    </location>
</feature>
<dbReference type="SUPFAM" id="SSF53448">
    <property type="entry name" value="Nucleotide-diphospho-sugar transferases"/>
    <property type="match status" value="1"/>
</dbReference>
<feature type="transmembrane region" description="Helical" evidence="4">
    <location>
        <begin position="217"/>
        <end position="238"/>
    </location>
</feature>
<dbReference type="CDD" id="cd06423">
    <property type="entry name" value="CESA_like"/>
    <property type="match status" value="1"/>
</dbReference>
<evidence type="ECO:0000259" key="5">
    <source>
        <dbReference type="Pfam" id="PF13632"/>
    </source>
</evidence>
<evidence type="ECO:0000256" key="3">
    <source>
        <dbReference type="ARBA" id="ARBA00022679"/>
    </source>
</evidence>
<dbReference type="InterPro" id="IPR029044">
    <property type="entry name" value="Nucleotide-diphossugar_trans"/>
</dbReference>
<dbReference type="RefSeq" id="WP_090219311.1">
    <property type="nucleotide sequence ID" value="NZ_FMWG01000007.1"/>
</dbReference>
<dbReference type="Proteomes" id="UP000198767">
    <property type="component" value="Unassembled WGS sequence"/>
</dbReference>
<dbReference type="InterPro" id="IPR001173">
    <property type="entry name" value="Glyco_trans_2-like"/>
</dbReference>
<evidence type="ECO:0000256" key="2">
    <source>
        <dbReference type="ARBA" id="ARBA00022676"/>
    </source>
</evidence>
<dbReference type="Gene3D" id="3.90.550.10">
    <property type="entry name" value="Spore Coat Polysaccharide Biosynthesis Protein SpsA, Chain A"/>
    <property type="match status" value="1"/>
</dbReference>
<evidence type="ECO:0000313" key="7">
    <source>
        <dbReference type="Proteomes" id="UP000198767"/>
    </source>
</evidence>
<proteinExistence type="inferred from homology"/>
<reference evidence="6 7" key="1">
    <citation type="submission" date="2016-10" db="EMBL/GenBank/DDBJ databases">
        <authorList>
            <person name="de Groot N.N."/>
        </authorList>
    </citation>
    <scope>NUCLEOTIDE SEQUENCE [LARGE SCALE GENOMIC DNA]</scope>
    <source>
        <strain evidence="6 7">U95</strain>
    </source>
</reference>
<keyword evidence="4" id="KW-0812">Transmembrane</keyword>
<feature type="transmembrane region" description="Helical" evidence="4">
    <location>
        <begin position="104"/>
        <end position="128"/>
    </location>
</feature>
<dbReference type="EMBL" id="FMWG01000007">
    <property type="protein sequence ID" value="SCZ67484.1"/>
    <property type="molecule type" value="Genomic_DNA"/>
</dbReference>
<accession>A0A1G5R044</accession>
<gene>
    <name evidence="6" type="ORF">SAMN04488118_10762</name>
</gene>
<evidence type="ECO:0000313" key="6">
    <source>
        <dbReference type="EMBL" id="SCZ67484.1"/>
    </source>
</evidence>
<dbReference type="STRING" id="1156985.SAMN04488118_10762"/>
<dbReference type="PANTHER" id="PTHR43630">
    <property type="entry name" value="POLY-BETA-1,6-N-ACETYL-D-GLUCOSAMINE SYNTHASE"/>
    <property type="match status" value="1"/>
</dbReference>
<feature type="transmembrane region" description="Helical" evidence="4">
    <location>
        <begin position="535"/>
        <end position="560"/>
    </location>
</feature>
<dbReference type="GO" id="GO:0016757">
    <property type="term" value="F:glycosyltransferase activity"/>
    <property type="evidence" value="ECO:0007669"/>
    <property type="project" value="UniProtKB-KW"/>
</dbReference>
<protein>
    <submittedName>
        <fullName evidence="6">Glycosyltransferase, catalytic subunit of cellulose synthase and poly-beta-1,6-N-acetylglucosamine synthase</fullName>
    </submittedName>
</protein>
<evidence type="ECO:0000256" key="4">
    <source>
        <dbReference type="SAM" id="Phobius"/>
    </source>
</evidence>
<feature type="transmembrane region" description="Helical" evidence="4">
    <location>
        <begin position="68"/>
        <end position="92"/>
    </location>
</feature>
<keyword evidence="4" id="KW-1133">Transmembrane helix</keyword>
<keyword evidence="3 6" id="KW-0808">Transferase</keyword>
<keyword evidence="7" id="KW-1185">Reference proteome</keyword>
<dbReference type="Pfam" id="PF13632">
    <property type="entry name" value="Glyco_trans_2_3"/>
    <property type="match status" value="1"/>
</dbReference>
<organism evidence="6 7">
    <name type="scientific">Epibacterium ulvae</name>
    <dbReference type="NCBI Taxonomy" id="1156985"/>
    <lineage>
        <taxon>Bacteria</taxon>
        <taxon>Pseudomonadati</taxon>
        <taxon>Pseudomonadota</taxon>
        <taxon>Alphaproteobacteria</taxon>
        <taxon>Rhodobacterales</taxon>
        <taxon>Roseobacteraceae</taxon>
        <taxon>Epibacterium</taxon>
    </lineage>
</organism>
<feature type="transmembrane region" description="Helical" evidence="4">
    <location>
        <begin position="512"/>
        <end position="529"/>
    </location>
</feature>
<keyword evidence="2" id="KW-0328">Glycosyltransferase</keyword>
<feature type="domain" description="Glycosyltransferase 2-like" evidence="5">
    <location>
        <begin position="341"/>
        <end position="542"/>
    </location>
</feature>
<dbReference type="PANTHER" id="PTHR43630:SF1">
    <property type="entry name" value="POLY-BETA-1,6-N-ACETYL-D-GLUCOSAMINE SYNTHASE"/>
    <property type="match status" value="1"/>
</dbReference>
<comment type="similarity">
    <text evidence="1">Belongs to the glycosyltransferase 2 family.</text>
</comment>
<sequence>MAQQDSTTAKKDNETYWSVDSAPRRFAEKVSPWRAPVLLLIFCLVAFVLLWLLNNLPLLNAYFLHNDIIFAPATGGHAIPVRIFLFSFLVAFGMSCDPRWKRKLTITADLVATYFLFCLALDLLLTLVFAGFGIIFTLHIVEIASGLIGFAIFSFKLLEHGEMPSRLPLNIDSAQTRLIAARLLFVASIAGVFAWYIGSLNLPVEARLRNVSLLGGIGPGVFLFLPLFFILLYLGAVVEAQMARKSTFSPDLTVFVPAHNEEHIITETIKAMDSAAAAYAGRVRLLVMNNGSVDQTQQVAEYALSQCSVLTGEVIDVPQPGKANALNKGLDMVQTDFCVRVDADTQLHPQAFNRALRHFVDPTVGVVGGLPLPPGGGLFDRARFLEVAVKHGFYSVAFSAINSVVGIPGMFSVYRTEIPRSLGGFVAGMNGEDTDISLRAGESGYKLLVDPSARYLSEVPATYKHMREQRTRWFRSVFHISARCRDLLYAPQASIRGKITLPYMLVNSARRAMMIPLALFGVIEYFTVYDSFNILSWQALVAVFIGAPAIMATLCACLLGRPFAVLFLPEYLVLRILRAYFTLEAMLSISINKKGCPIYSREALRKPRPKSSRIA</sequence>